<evidence type="ECO:0000313" key="2">
    <source>
        <dbReference type="EMBL" id="KZT55705.1"/>
    </source>
</evidence>
<gene>
    <name evidence="2" type="ORF">CALCODRAFT_484576</name>
</gene>
<keyword evidence="3" id="KW-1185">Reference proteome</keyword>
<protein>
    <submittedName>
        <fullName evidence="2">Uncharacterized protein</fullName>
    </submittedName>
</protein>
<feature type="compositionally biased region" description="Low complexity" evidence="1">
    <location>
        <begin position="177"/>
        <end position="187"/>
    </location>
</feature>
<dbReference type="AlphaFoldDB" id="A0A165EX67"/>
<feature type="region of interest" description="Disordered" evidence="1">
    <location>
        <begin position="98"/>
        <end position="248"/>
    </location>
</feature>
<evidence type="ECO:0000256" key="1">
    <source>
        <dbReference type="SAM" id="MobiDB-lite"/>
    </source>
</evidence>
<name>A0A165EX67_9BASI</name>
<feature type="region of interest" description="Disordered" evidence="1">
    <location>
        <begin position="304"/>
        <end position="326"/>
    </location>
</feature>
<dbReference type="EMBL" id="KV423990">
    <property type="protein sequence ID" value="KZT55705.1"/>
    <property type="molecule type" value="Genomic_DNA"/>
</dbReference>
<reference evidence="2 3" key="1">
    <citation type="journal article" date="2016" name="Mol. Biol. Evol.">
        <title>Comparative Genomics of Early-Diverging Mushroom-Forming Fungi Provides Insights into the Origins of Lignocellulose Decay Capabilities.</title>
        <authorList>
            <person name="Nagy L.G."/>
            <person name="Riley R."/>
            <person name="Tritt A."/>
            <person name="Adam C."/>
            <person name="Daum C."/>
            <person name="Floudas D."/>
            <person name="Sun H."/>
            <person name="Yadav J.S."/>
            <person name="Pangilinan J."/>
            <person name="Larsson K.H."/>
            <person name="Matsuura K."/>
            <person name="Barry K."/>
            <person name="Labutti K."/>
            <person name="Kuo R."/>
            <person name="Ohm R.A."/>
            <person name="Bhattacharya S.S."/>
            <person name="Shirouzu T."/>
            <person name="Yoshinaga Y."/>
            <person name="Martin F.M."/>
            <person name="Grigoriev I.V."/>
            <person name="Hibbett D.S."/>
        </authorList>
    </citation>
    <scope>NUCLEOTIDE SEQUENCE [LARGE SCALE GENOMIC DNA]</scope>
    <source>
        <strain evidence="2 3">HHB12733</strain>
    </source>
</reference>
<proteinExistence type="predicted"/>
<organism evidence="2 3">
    <name type="scientific">Calocera cornea HHB12733</name>
    <dbReference type="NCBI Taxonomy" id="1353952"/>
    <lineage>
        <taxon>Eukaryota</taxon>
        <taxon>Fungi</taxon>
        <taxon>Dikarya</taxon>
        <taxon>Basidiomycota</taxon>
        <taxon>Agaricomycotina</taxon>
        <taxon>Dacrymycetes</taxon>
        <taxon>Dacrymycetales</taxon>
        <taxon>Dacrymycetaceae</taxon>
        <taxon>Calocera</taxon>
    </lineage>
</organism>
<dbReference type="InParanoid" id="A0A165EX67"/>
<evidence type="ECO:0000313" key="3">
    <source>
        <dbReference type="Proteomes" id="UP000076842"/>
    </source>
</evidence>
<feature type="compositionally biased region" description="Polar residues" evidence="1">
    <location>
        <begin position="132"/>
        <end position="141"/>
    </location>
</feature>
<feature type="compositionally biased region" description="Polar residues" evidence="1">
    <location>
        <begin position="234"/>
        <end position="248"/>
    </location>
</feature>
<dbReference type="Proteomes" id="UP000076842">
    <property type="component" value="Unassembled WGS sequence"/>
</dbReference>
<accession>A0A165EX67</accession>
<sequence length="442" mass="47219">MAELPSQPERLYLMESGLLIEKGDDAAALQHLGKLDRGRGSQSELRNLQALSSPTEDSVNPSTVFPAEAFALVAPNPAEVNLLTQQRASLHVDLARDRLLSSEPSTPVTPTRDDGTAPLQNVDASEDPFNLDSVSSLATSPISPPTTPKRNGAQYPSQARRHSVPLVSAERTMTRQSSDITSSTITPPDTPESRPTDAIRAAARAQTLLDSDNVDGPPDTHDGSPRKRAPLLTSAVSQRSLPTSIKTSLPTSVESLPAAPRRLIFNAGTQQLSYVSKRRAPSPSLSTHTEPLARHPKRIIFNTSQTPGTYESKKRLPTGKSARQSKHTIRYITKADADAAGKALKAQNARVAAKGNADSYEAGKAAVEAWLDQGIDLFVRRGYTETEALLRDSSASKKDKTYPAGNIDAAVALASGAIVPDASGLRARNNYSASPQDSGGRW</sequence>